<dbReference type="GO" id="GO:0044550">
    <property type="term" value="P:secondary metabolite biosynthetic process"/>
    <property type="evidence" value="ECO:0007669"/>
    <property type="project" value="TreeGrafter"/>
</dbReference>
<evidence type="ECO:0000259" key="2">
    <source>
        <dbReference type="Pfam" id="PF13193"/>
    </source>
</evidence>
<dbReference type="InterPro" id="IPR045851">
    <property type="entry name" value="AMP-bd_C_sf"/>
</dbReference>
<dbReference type="GO" id="GO:0043041">
    <property type="term" value="P:amino acid activation for nonribosomal peptide biosynthetic process"/>
    <property type="evidence" value="ECO:0007669"/>
    <property type="project" value="TreeGrafter"/>
</dbReference>
<dbReference type="InterPro" id="IPR020459">
    <property type="entry name" value="AMP-binding"/>
</dbReference>
<keyword evidence="3" id="KW-0436">Ligase</keyword>
<dbReference type="PROSITE" id="PS00455">
    <property type="entry name" value="AMP_BINDING"/>
    <property type="match status" value="1"/>
</dbReference>
<dbReference type="SUPFAM" id="SSF56801">
    <property type="entry name" value="Acetyl-CoA synthetase-like"/>
    <property type="match status" value="1"/>
</dbReference>
<dbReference type="Pfam" id="PF00501">
    <property type="entry name" value="AMP-binding"/>
    <property type="match status" value="1"/>
</dbReference>
<comment type="caution">
    <text evidence="3">The sequence shown here is derived from an EMBL/GenBank/DDBJ whole genome shotgun (WGS) entry which is preliminary data.</text>
</comment>
<dbReference type="InterPro" id="IPR010071">
    <property type="entry name" value="AA_adenyl_dom"/>
</dbReference>
<dbReference type="AlphaFoldDB" id="A0A5S4GQZ5"/>
<feature type="domain" description="AMP-binding enzyme C-terminal" evidence="2">
    <location>
        <begin position="404"/>
        <end position="478"/>
    </location>
</feature>
<dbReference type="Gene3D" id="3.40.50.12780">
    <property type="entry name" value="N-terminal domain of ligase-like"/>
    <property type="match status" value="1"/>
</dbReference>
<feature type="domain" description="AMP-dependent synthetase/ligase" evidence="1">
    <location>
        <begin position="9"/>
        <end position="360"/>
    </location>
</feature>
<name>A0A5S4GQZ5_9ACTN</name>
<dbReference type="PRINTS" id="PR00154">
    <property type="entry name" value="AMPBINDING"/>
</dbReference>
<dbReference type="GO" id="GO:0031177">
    <property type="term" value="F:phosphopantetheine binding"/>
    <property type="evidence" value="ECO:0007669"/>
    <property type="project" value="TreeGrafter"/>
</dbReference>
<dbReference type="GO" id="GO:0005737">
    <property type="term" value="C:cytoplasm"/>
    <property type="evidence" value="ECO:0007669"/>
    <property type="project" value="TreeGrafter"/>
</dbReference>
<dbReference type="InterPro" id="IPR000873">
    <property type="entry name" value="AMP-dep_synth/lig_dom"/>
</dbReference>
<dbReference type="NCBIfam" id="TIGR01733">
    <property type="entry name" value="AA-adenyl-dom"/>
    <property type="match status" value="1"/>
</dbReference>
<gene>
    <name evidence="3" type="ORF">ETD85_14260</name>
</gene>
<proteinExistence type="predicted"/>
<evidence type="ECO:0000313" key="3">
    <source>
        <dbReference type="EMBL" id="TMR35297.1"/>
    </source>
</evidence>
<dbReference type="Gene3D" id="3.30.300.30">
    <property type="match status" value="1"/>
</dbReference>
<dbReference type="InterPro" id="IPR020845">
    <property type="entry name" value="AMP-binding_CS"/>
</dbReference>
<dbReference type="GO" id="GO:0016874">
    <property type="term" value="F:ligase activity"/>
    <property type="evidence" value="ECO:0007669"/>
    <property type="project" value="UniProtKB-KW"/>
</dbReference>
<keyword evidence="4" id="KW-1185">Reference proteome</keyword>
<evidence type="ECO:0000313" key="4">
    <source>
        <dbReference type="Proteomes" id="UP000306628"/>
    </source>
</evidence>
<dbReference type="RefSeq" id="WP_138690167.1">
    <property type="nucleotide sequence ID" value="NZ_JBHSAZ010000043.1"/>
</dbReference>
<dbReference type="EMBL" id="VCKX01000035">
    <property type="protein sequence ID" value="TMR35297.1"/>
    <property type="molecule type" value="Genomic_DNA"/>
</dbReference>
<dbReference type="Pfam" id="PF13193">
    <property type="entry name" value="AMP-binding_C"/>
    <property type="match status" value="1"/>
</dbReference>
<reference evidence="3 4" key="1">
    <citation type="submission" date="2019-05" db="EMBL/GenBank/DDBJ databases">
        <title>Draft genome sequence of Nonomuraea zeae DSM 100528.</title>
        <authorList>
            <person name="Saricaoglu S."/>
            <person name="Isik K."/>
        </authorList>
    </citation>
    <scope>NUCLEOTIDE SEQUENCE [LARGE SCALE GENOMIC DNA]</scope>
    <source>
        <strain evidence="3 4">DSM 100528</strain>
    </source>
</reference>
<dbReference type="PANTHER" id="PTHR45527:SF1">
    <property type="entry name" value="FATTY ACID SYNTHASE"/>
    <property type="match status" value="1"/>
</dbReference>
<evidence type="ECO:0000259" key="1">
    <source>
        <dbReference type="Pfam" id="PF00501"/>
    </source>
</evidence>
<dbReference type="InterPro" id="IPR042099">
    <property type="entry name" value="ANL_N_sf"/>
</dbReference>
<dbReference type="Proteomes" id="UP000306628">
    <property type="component" value="Unassembled WGS sequence"/>
</dbReference>
<dbReference type="InterPro" id="IPR025110">
    <property type="entry name" value="AMP-bd_C"/>
</dbReference>
<dbReference type="PANTHER" id="PTHR45527">
    <property type="entry name" value="NONRIBOSOMAL PEPTIDE SYNTHETASE"/>
    <property type="match status" value="1"/>
</dbReference>
<organism evidence="3 4">
    <name type="scientific">Nonomuraea zeae</name>
    <dbReference type="NCBI Taxonomy" id="1642303"/>
    <lineage>
        <taxon>Bacteria</taxon>
        <taxon>Bacillati</taxon>
        <taxon>Actinomycetota</taxon>
        <taxon>Actinomycetes</taxon>
        <taxon>Streptosporangiales</taxon>
        <taxon>Streptosporangiaceae</taxon>
        <taxon>Nonomuraea</taxon>
    </lineage>
</organism>
<accession>A0A5S4GQZ5</accession>
<sequence>MNLHQLVIESAARYPLRVAVAGPEGALSYDELDRRADALAHQLAARGVVRGDRVVIWAEKSPFVIVAMQAVLRLGAAYVPLDGMMPMHRAAMVARDCAAKVVCTTFDRLPPISAELGPAFRCQDIAMDLAELEDVTPVNTAVGPDEPAYILYTSGSTGRPKGVCLSHRNARAFVDWAVAELAAGPDDRFANHAPFTFDLSVLDIYAPFAAGGSVHLIPKEMAYAPSQLVEFLRRTEITVWYSVPSALILMMRDGGLLDEPAPDSLRALLFAGEPFPIAHVRRLASWTRARLLNLYGPTETNVCTYREVTPDDLLRERPVPIGAASCGDLAWAVRSDGLIARPGDEGELLIEGPTVMLGYWGQEPVSGPYRTGDIVRVLDDGSFDYVGRRDHMVKVRGHRVELGEIEAVLDAHPEVEDAAVVVTGEGMGSRLVAVIIPPAGAEPGVLSIKRHCGQRLPPYMIPDEIRFAADLPRTGNGKIDRTLLTQRLAERLHQAT</sequence>
<dbReference type="OrthoDB" id="2472181at2"/>
<protein>
    <submittedName>
        <fullName evidence="3">D-alanine--poly(Phosphoribitol) ligase</fullName>
    </submittedName>
</protein>